<dbReference type="InterPro" id="IPR011234">
    <property type="entry name" value="Fumarylacetoacetase-like_C"/>
</dbReference>
<dbReference type="InterPro" id="IPR036663">
    <property type="entry name" value="Fumarylacetoacetase_C_sf"/>
</dbReference>
<gene>
    <name evidence="4" type="ORF">IPV69_15840</name>
</gene>
<dbReference type="RefSeq" id="WP_206290663.1">
    <property type="nucleotide sequence ID" value="NZ_CP063458.1"/>
</dbReference>
<feature type="domain" description="Fumarylacetoacetase-like C-terminal" evidence="3">
    <location>
        <begin position="59"/>
        <end position="266"/>
    </location>
</feature>
<accession>A0A7M2WQQ2</accession>
<dbReference type="PANTHER" id="PTHR11820:SF112">
    <property type="entry name" value="FUMARYLACETOACETATE HYDROLASE FAMILY PROTEIN (AFU_ORTHOLOGUE AFUA_1G02370)-RELATED"/>
    <property type="match status" value="1"/>
</dbReference>
<keyword evidence="5" id="KW-1185">Reference proteome</keyword>
<evidence type="ECO:0000313" key="4">
    <source>
        <dbReference type="EMBL" id="QOV87753.1"/>
    </source>
</evidence>
<dbReference type="KEGG" id="hbs:IPV69_15840"/>
<dbReference type="Gene3D" id="3.90.850.10">
    <property type="entry name" value="Fumarylacetoacetase-like, C-terminal domain"/>
    <property type="match status" value="1"/>
</dbReference>
<protein>
    <submittedName>
        <fullName evidence="4">Fumarylacetoacetate hydrolase family protein</fullName>
    </submittedName>
</protein>
<dbReference type="GO" id="GO:0016787">
    <property type="term" value="F:hydrolase activity"/>
    <property type="evidence" value="ECO:0007669"/>
    <property type="project" value="UniProtKB-KW"/>
</dbReference>
<dbReference type="SUPFAM" id="SSF56529">
    <property type="entry name" value="FAH"/>
    <property type="match status" value="1"/>
</dbReference>
<keyword evidence="4" id="KW-0378">Hydrolase</keyword>
<name>A0A7M2WQQ2_9BACT</name>
<reference evidence="4 5" key="1">
    <citation type="submission" date="2020-10" db="EMBL/GenBank/DDBJ databases">
        <title>Wide distribution of Phycisphaera-like planctomycetes from WD2101 soil group in peatlands and genome analysis of the first cultivated representative.</title>
        <authorList>
            <person name="Dedysh S.N."/>
            <person name="Beletsky A.V."/>
            <person name="Ivanova A."/>
            <person name="Kulichevskaya I.S."/>
            <person name="Suzina N.E."/>
            <person name="Philippov D.A."/>
            <person name="Rakitin A.L."/>
            <person name="Mardanov A.V."/>
            <person name="Ravin N.V."/>
        </authorList>
    </citation>
    <scope>NUCLEOTIDE SEQUENCE [LARGE SCALE GENOMIC DNA]</scope>
    <source>
        <strain evidence="4 5">M1803</strain>
    </source>
</reference>
<evidence type="ECO:0000313" key="5">
    <source>
        <dbReference type="Proteomes" id="UP000593765"/>
    </source>
</evidence>
<proteinExistence type="inferred from homology"/>
<comment type="similarity">
    <text evidence="1">Belongs to the FAH family.</text>
</comment>
<keyword evidence="2" id="KW-0479">Metal-binding</keyword>
<evidence type="ECO:0000256" key="2">
    <source>
        <dbReference type="ARBA" id="ARBA00022723"/>
    </source>
</evidence>
<dbReference type="EMBL" id="CP063458">
    <property type="protein sequence ID" value="QOV87753.1"/>
    <property type="molecule type" value="Genomic_DNA"/>
</dbReference>
<dbReference type="Proteomes" id="UP000593765">
    <property type="component" value="Chromosome"/>
</dbReference>
<organism evidence="4 5">
    <name type="scientific">Humisphaera borealis</name>
    <dbReference type="NCBI Taxonomy" id="2807512"/>
    <lineage>
        <taxon>Bacteria</taxon>
        <taxon>Pseudomonadati</taxon>
        <taxon>Planctomycetota</taxon>
        <taxon>Phycisphaerae</taxon>
        <taxon>Tepidisphaerales</taxon>
        <taxon>Tepidisphaeraceae</taxon>
        <taxon>Humisphaera</taxon>
    </lineage>
</organism>
<dbReference type="PANTHER" id="PTHR11820">
    <property type="entry name" value="ACYLPYRUVASE"/>
    <property type="match status" value="1"/>
</dbReference>
<evidence type="ECO:0000256" key="1">
    <source>
        <dbReference type="ARBA" id="ARBA00010211"/>
    </source>
</evidence>
<dbReference type="AlphaFoldDB" id="A0A7M2WQQ2"/>
<dbReference type="GO" id="GO:0046872">
    <property type="term" value="F:metal ion binding"/>
    <property type="evidence" value="ECO:0007669"/>
    <property type="project" value="UniProtKB-KW"/>
</dbReference>
<dbReference type="Pfam" id="PF01557">
    <property type="entry name" value="FAA_hydrolase"/>
    <property type="match status" value="1"/>
</dbReference>
<sequence>MRIVRFLSGGTEHLGQLLDDGKSARKIEGTLIAGPATWTVTDKALPIEKLLSPLVPTDILCIGLNYREHAAESGSEIPDNPMLFIKSSNTLNNPFDPIQIPRRSSEVDYEAELCVVIGKTAKHVSRADALNYVLGYTCANDVSARDWQRQKKLGGGQFARGKSFDGFCPLGPCLVTADEIPNPNALRLKTILNGQTMQDHTTGDMIFDVPALIESLSSTMTIKPGTVILTGTPQGVGFARTPPVWMKAGDTVVVEIEKIGRLENPVTAE</sequence>
<dbReference type="FunFam" id="3.90.850.10:FF:000002">
    <property type="entry name" value="2-hydroxyhepta-2,4-diene-1,7-dioate isomerase"/>
    <property type="match status" value="1"/>
</dbReference>
<dbReference type="GO" id="GO:0019752">
    <property type="term" value="P:carboxylic acid metabolic process"/>
    <property type="evidence" value="ECO:0007669"/>
    <property type="project" value="UniProtKB-ARBA"/>
</dbReference>
<evidence type="ECO:0000259" key="3">
    <source>
        <dbReference type="Pfam" id="PF01557"/>
    </source>
</evidence>
<dbReference type="GO" id="GO:0016853">
    <property type="term" value="F:isomerase activity"/>
    <property type="evidence" value="ECO:0007669"/>
    <property type="project" value="UniProtKB-ARBA"/>
</dbReference>